<evidence type="ECO:0000256" key="2">
    <source>
        <dbReference type="ARBA" id="ARBA00022857"/>
    </source>
</evidence>
<keyword evidence="5" id="KW-1185">Reference proteome</keyword>
<reference evidence="4 5" key="1">
    <citation type="submission" date="2015-01" db="EMBL/GenBank/DDBJ databases">
        <title>The Genome Sequence of Exophiala spinifera CBS89968.</title>
        <authorList>
            <consortium name="The Broad Institute Genomics Platform"/>
            <person name="Cuomo C."/>
            <person name="de Hoog S."/>
            <person name="Gorbushina A."/>
            <person name="Stielow B."/>
            <person name="Teixiera M."/>
            <person name="Abouelleil A."/>
            <person name="Chapman S.B."/>
            <person name="Priest M."/>
            <person name="Young S.K."/>
            <person name="Wortman J."/>
            <person name="Nusbaum C."/>
            <person name="Birren B."/>
        </authorList>
    </citation>
    <scope>NUCLEOTIDE SEQUENCE [LARGE SCALE GENOMIC DNA]</scope>
    <source>
        <strain evidence="4 5">CBS 89968</strain>
    </source>
</reference>
<dbReference type="PANTHER" id="PTHR24321">
    <property type="entry name" value="DEHYDROGENASES, SHORT CHAIN"/>
    <property type="match status" value="1"/>
</dbReference>
<dbReference type="CDD" id="cd05233">
    <property type="entry name" value="SDR_c"/>
    <property type="match status" value="1"/>
</dbReference>
<dbReference type="RefSeq" id="XP_016238171.1">
    <property type="nucleotide sequence ID" value="XM_016379494.1"/>
</dbReference>
<dbReference type="SUPFAM" id="SSF51735">
    <property type="entry name" value="NAD(P)-binding Rossmann-fold domains"/>
    <property type="match status" value="1"/>
</dbReference>
<dbReference type="OrthoDB" id="4133411at2759"/>
<dbReference type="HOGENOM" id="CLU_010194_1_0_1"/>
<dbReference type="FunFam" id="3.40.50.720:FF:000084">
    <property type="entry name" value="Short-chain dehydrogenase reductase"/>
    <property type="match status" value="1"/>
</dbReference>
<dbReference type="Proteomes" id="UP000053328">
    <property type="component" value="Unassembled WGS sequence"/>
</dbReference>
<keyword evidence="3" id="KW-0560">Oxidoreductase</keyword>
<proteinExistence type="inferred from homology"/>
<accession>A0A0D2BH62</accession>
<dbReference type="PRINTS" id="PR00081">
    <property type="entry name" value="GDHRDH"/>
</dbReference>
<dbReference type="InterPro" id="IPR002347">
    <property type="entry name" value="SDR_fam"/>
</dbReference>
<dbReference type="PANTHER" id="PTHR24321:SF12">
    <property type="entry name" value="SHORT-CHAIN DEHYDROGENASE_REDUCTASE FAMILY, PUTATIVE (AFU_ORTHOLOGUE AFUA_5G14340)-RELATED"/>
    <property type="match status" value="1"/>
</dbReference>
<gene>
    <name evidence="4" type="ORF">PV08_05150</name>
</gene>
<evidence type="ECO:0000313" key="4">
    <source>
        <dbReference type="EMBL" id="KIW17955.1"/>
    </source>
</evidence>
<dbReference type="AlphaFoldDB" id="A0A0D2BH62"/>
<dbReference type="PRINTS" id="PR00080">
    <property type="entry name" value="SDRFAMILY"/>
</dbReference>
<dbReference type="InterPro" id="IPR036291">
    <property type="entry name" value="NAD(P)-bd_dom_sf"/>
</dbReference>
<dbReference type="Gene3D" id="3.40.50.720">
    <property type="entry name" value="NAD(P)-binding Rossmann-like Domain"/>
    <property type="match status" value="1"/>
</dbReference>
<organism evidence="4 5">
    <name type="scientific">Exophiala spinifera</name>
    <dbReference type="NCBI Taxonomy" id="91928"/>
    <lineage>
        <taxon>Eukaryota</taxon>
        <taxon>Fungi</taxon>
        <taxon>Dikarya</taxon>
        <taxon>Ascomycota</taxon>
        <taxon>Pezizomycotina</taxon>
        <taxon>Eurotiomycetes</taxon>
        <taxon>Chaetothyriomycetidae</taxon>
        <taxon>Chaetothyriales</taxon>
        <taxon>Herpotrichiellaceae</taxon>
        <taxon>Exophiala</taxon>
    </lineage>
</organism>
<evidence type="ECO:0000256" key="3">
    <source>
        <dbReference type="ARBA" id="ARBA00023002"/>
    </source>
</evidence>
<name>A0A0D2BH62_9EURO</name>
<sequence>MSLQLNGVAFVTGAGSGIGQACVQQLVRDGCSRIVATDINREGLARTKAMGESIRADVHIVVDAGDITDAHTVERLITLTVSTFGRLDYGLNIAGITGAQNLIPLLQPEQYDEVQHINARAVWLCERAEIAQMLTQEPLPSHDGRPGSKGSIVNVASICGLVGFPNSTPYTMSKHAVIGLVRSDSTTFANQGIRVNALCPGIIDTPLIKPEHRQFSLDYAQRFTPMGRLGTAQEIADVATFLGQPTSLARSLPLMVAIRLNSVEIYTNAIGQCVSIEKRLHGGGA</sequence>
<dbReference type="EMBL" id="KN847494">
    <property type="protein sequence ID" value="KIW17955.1"/>
    <property type="molecule type" value="Genomic_DNA"/>
</dbReference>
<protein>
    <submittedName>
        <fullName evidence="4">Uncharacterized protein</fullName>
    </submittedName>
</protein>
<evidence type="ECO:0000313" key="5">
    <source>
        <dbReference type="Proteomes" id="UP000053328"/>
    </source>
</evidence>
<dbReference type="GO" id="GO:0016491">
    <property type="term" value="F:oxidoreductase activity"/>
    <property type="evidence" value="ECO:0007669"/>
    <property type="project" value="UniProtKB-KW"/>
</dbReference>
<comment type="similarity">
    <text evidence="1">Belongs to the short-chain dehydrogenases/reductases (SDR) family.</text>
</comment>
<dbReference type="VEuPathDB" id="FungiDB:PV08_05150"/>
<dbReference type="Pfam" id="PF13561">
    <property type="entry name" value="adh_short_C2"/>
    <property type="match status" value="1"/>
</dbReference>
<dbReference type="GeneID" id="27332233"/>
<evidence type="ECO:0000256" key="1">
    <source>
        <dbReference type="ARBA" id="ARBA00006484"/>
    </source>
</evidence>
<dbReference type="STRING" id="91928.A0A0D2BH62"/>
<keyword evidence="2" id="KW-0521">NADP</keyword>